<name>A0A455VIK6_9GAMM</name>
<accession>A0A455VIK6</accession>
<gene>
    <name evidence="1" type="ORF">SSYIS1_28370</name>
</gene>
<protein>
    <submittedName>
        <fullName evidence="1">Uncharacterized protein</fullName>
    </submittedName>
</protein>
<dbReference type="EMBL" id="AP019531">
    <property type="protein sequence ID" value="BBI92903.1"/>
    <property type="molecule type" value="Genomic_DNA"/>
</dbReference>
<organism evidence="1 2">
    <name type="scientific">Serratia symbiotica</name>
    <dbReference type="NCBI Taxonomy" id="138074"/>
    <lineage>
        <taxon>Bacteria</taxon>
        <taxon>Pseudomonadati</taxon>
        <taxon>Pseudomonadota</taxon>
        <taxon>Gammaproteobacteria</taxon>
        <taxon>Enterobacterales</taxon>
        <taxon>Yersiniaceae</taxon>
        <taxon>Serratia</taxon>
    </lineage>
</organism>
<dbReference type="Proteomes" id="UP000324392">
    <property type="component" value="Chromosome"/>
</dbReference>
<proteinExistence type="predicted"/>
<evidence type="ECO:0000313" key="1">
    <source>
        <dbReference type="EMBL" id="BBI92903.1"/>
    </source>
</evidence>
<reference evidence="1 2" key="1">
    <citation type="submission" date="2019-03" db="EMBL/GenBank/DDBJ databases">
        <title>The genome sequence of Candidatus Serratia symbiotica strain IS.</title>
        <authorList>
            <person name="Nikoh N."/>
            <person name="Koga R."/>
            <person name="Oshima K."/>
            <person name="Hattori M."/>
            <person name="Fukatsu T."/>
        </authorList>
    </citation>
    <scope>NUCLEOTIDE SEQUENCE [LARGE SCALE GENOMIC DNA]</scope>
    <source>
        <strain evidence="1 2">IS</strain>
    </source>
</reference>
<dbReference type="AlphaFoldDB" id="A0A455VIK6"/>
<evidence type="ECO:0000313" key="2">
    <source>
        <dbReference type="Proteomes" id="UP000324392"/>
    </source>
</evidence>
<sequence length="41" mass="4600">MMVFYGYGQHCQFVSADVVLLHDIYENASKALEYASVLALC</sequence>